<keyword evidence="1" id="KW-0472">Membrane</keyword>
<dbReference type="EMBL" id="MFTO01000002">
    <property type="protein sequence ID" value="OGI64354.1"/>
    <property type="molecule type" value="Genomic_DNA"/>
</dbReference>
<sequence length="584" mass="61493">MRIHQIQKNKGQAMLISMVFLLFITLAIIAGLVGPSVREFKVANDYIRSRQSLYLSESGVEDSYYRLKNSIKVDDIEEINLNGHTAKTTIVEGYNERTITSVGDVVNRERTTELLVLAGTGVSFSYGVQVGIGGMTIGNGASVAGSVYSNGSIIGTGSAWIKGTAASANSADLYADQSNGSGTPAYDIVFANTNDTEDFAQSFEVSETGQLNKVKLYLKKVGTPGNLTVRLMSDSSGNPSGTTLTSGPLSSSLVSTNYGWVEVPLSSYEELEVEATYWIVIDGSANASKYYIIGVNDDGYEDGIGKIGNVSGTWNNTSPSGLDGFFELYLGGVTGLIEGVHVGDLGEGDAYAHAVNNSKIEGNNFCQIGEGNVDENNDDLPCNTSVQDPSAIPMPISDQNILDWKTEAEAGGVHTGDFILDSGSDSIEAIKITGNLVVRNPGTALTINGHVWVEGNLVVSNNSDINLSPSYQSSEGVIVVDGTVDINQNAEFGNSGVAGSYIMVLSTSISTSAINLENNAGAVILYAANGTVNLSPGGDAKALNGKYINIQNNANVTYETGLANSNFVNGPSGGWDIVGWKEIE</sequence>
<dbReference type="AlphaFoldDB" id="A0A1F6V4I1"/>
<evidence type="ECO:0000313" key="3">
    <source>
        <dbReference type="Proteomes" id="UP000178985"/>
    </source>
</evidence>
<protein>
    <recommendedName>
        <fullName evidence="4">Type 4 fimbrial biogenesis protein PilX N-terminal domain-containing protein</fullName>
    </recommendedName>
</protein>
<dbReference type="NCBIfam" id="NF041539">
    <property type="entry name" value="choice_anch_R"/>
    <property type="match status" value="1"/>
</dbReference>
<organism evidence="2 3">
    <name type="scientific">Candidatus Nomurabacteria bacterium RIFCSPHIGHO2_01_FULL_40_20</name>
    <dbReference type="NCBI Taxonomy" id="1801738"/>
    <lineage>
        <taxon>Bacteria</taxon>
        <taxon>Candidatus Nomuraibacteriota</taxon>
    </lineage>
</organism>
<name>A0A1F6V4I1_9BACT</name>
<comment type="caution">
    <text evidence="2">The sequence shown here is derived from an EMBL/GenBank/DDBJ whole genome shotgun (WGS) entry which is preliminary data.</text>
</comment>
<dbReference type="Proteomes" id="UP000178985">
    <property type="component" value="Unassembled WGS sequence"/>
</dbReference>
<keyword evidence="1" id="KW-1133">Transmembrane helix</keyword>
<keyword evidence="1" id="KW-0812">Transmembrane</keyword>
<evidence type="ECO:0000313" key="2">
    <source>
        <dbReference type="EMBL" id="OGI64354.1"/>
    </source>
</evidence>
<proteinExistence type="predicted"/>
<reference evidence="2 3" key="1">
    <citation type="journal article" date="2016" name="Nat. Commun.">
        <title>Thousands of microbial genomes shed light on interconnected biogeochemical processes in an aquifer system.</title>
        <authorList>
            <person name="Anantharaman K."/>
            <person name="Brown C.T."/>
            <person name="Hug L.A."/>
            <person name="Sharon I."/>
            <person name="Castelle C.J."/>
            <person name="Probst A.J."/>
            <person name="Thomas B.C."/>
            <person name="Singh A."/>
            <person name="Wilkins M.J."/>
            <person name="Karaoz U."/>
            <person name="Brodie E.L."/>
            <person name="Williams K.H."/>
            <person name="Hubbard S.S."/>
            <person name="Banfield J.F."/>
        </authorList>
    </citation>
    <scope>NUCLEOTIDE SEQUENCE [LARGE SCALE GENOMIC DNA]</scope>
</reference>
<accession>A0A1F6V4I1</accession>
<feature type="transmembrane region" description="Helical" evidence="1">
    <location>
        <begin position="12"/>
        <end position="33"/>
    </location>
</feature>
<gene>
    <name evidence="2" type="ORF">A2733_00040</name>
</gene>
<evidence type="ECO:0000256" key="1">
    <source>
        <dbReference type="SAM" id="Phobius"/>
    </source>
</evidence>
<evidence type="ECO:0008006" key="4">
    <source>
        <dbReference type="Google" id="ProtNLM"/>
    </source>
</evidence>